<feature type="binding site" evidence="8">
    <location>
        <position position="172"/>
    </location>
    <ligand>
        <name>ATP</name>
        <dbReference type="ChEBI" id="CHEBI:30616"/>
    </ligand>
</feature>
<comment type="catalytic activity">
    <reaction evidence="8">
        <text>L-seryl-[protein] + UTP = O-(5'-uridylyl)-L-seryl-[protein] + diphosphate</text>
        <dbReference type="Rhea" id="RHEA:64604"/>
        <dbReference type="Rhea" id="RHEA-COMP:9863"/>
        <dbReference type="Rhea" id="RHEA-COMP:16635"/>
        <dbReference type="ChEBI" id="CHEBI:29999"/>
        <dbReference type="ChEBI" id="CHEBI:33019"/>
        <dbReference type="ChEBI" id="CHEBI:46398"/>
        <dbReference type="ChEBI" id="CHEBI:156051"/>
    </reaction>
</comment>
<comment type="similarity">
    <text evidence="1 8">Belongs to the SELO family.</text>
</comment>
<keyword evidence="4 8" id="KW-0479">Metal-binding</keyword>
<comment type="catalytic activity">
    <reaction evidence="8">
        <text>L-histidyl-[protein] + UTP = N(tele)-(5'-uridylyl)-L-histidyl-[protein] + diphosphate</text>
        <dbReference type="Rhea" id="RHEA:83891"/>
        <dbReference type="Rhea" id="RHEA-COMP:9745"/>
        <dbReference type="Rhea" id="RHEA-COMP:20239"/>
        <dbReference type="ChEBI" id="CHEBI:29979"/>
        <dbReference type="ChEBI" id="CHEBI:33019"/>
        <dbReference type="ChEBI" id="CHEBI:46398"/>
        <dbReference type="ChEBI" id="CHEBI:233474"/>
    </reaction>
</comment>
<keyword evidence="5 8" id="KW-0547">Nucleotide-binding</keyword>
<dbReference type="Pfam" id="PF02696">
    <property type="entry name" value="SelO"/>
    <property type="match status" value="1"/>
</dbReference>
<comment type="catalytic activity">
    <reaction evidence="8">
        <text>L-tyrosyl-[protein] + ATP = O-(5'-adenylyl)-L-tyrosyl-[protein] + diphosphate</text>
        <dbReference type="Rhea" id="RHEA:54288"/>
        <dbReference type="Rhea" id="RHEA-COMP:10136"/>
        <dbReference type="Rhea" id="RHEA-COMP:13846"/>
        <dbReference type="ChEBI" id="CHEBI:30616"/>
        <dbReference type="ChEBI" id="CHEBI:33019"/>
        <dbReference type="ChEBI" id="CHEBI:46858"/>
        <dbReference type="ChEBI" id="CHEBI:83624"/>
        <dbReference type="EC" id="2.7.7.108"/>
    </reaction>
</comment>
<evidence type="ECO:0000256" key="1">
    <source>
        <dbReference type="ARBA" id="ARBA00009747"/>
    </source>
</evidence>
<reference evidence="9" key="2">
    <citation type="submission" date="2023-01" db="EMBL/GenBank/DDBJ databases">
        <title>Draft genome sequence of Paraferrimonas sedimenticola strain NBRC 101628.</title>
        <authorList>
            <person name="Sun Q."/>
            <person name="Mori K."/>
        </authorList>
    </citation>
    <scope>NUCLEOTIDE SEQUENCE</scope>
    <source>
        <strain evidence="9">NBRC 101628</strain>
    </source>
</reference>
<feature type="binding site" evidence="8">
    <location>
        <position position="259"/>
    </location>
    <ligand>
        <name>ATP</name>
        <dbReference type="ChEBI" id="CHEBI:30616"/>
    </ligand>
</feature>
<keyword evidence="7 8" id="KW-0460">Magnesium</keyword>
<dbReference type="EC" id="2.7.7.108" evidence="8"/>
<dbReference type="PANTHER" id="PTHR32057:SF14">
    <property type="entry name" value="PROTEIN ADENYLYLTRANSFERASE SELO, MITOCHONDRIAL"/>
    <property type="match status" value="1"/>
</dbReference>
<evidence type="ECO:0000256" key="2">
    <source>
        <dbReference type="ARBA" id="ARBA00022679"/>
    </source>
</evidence>
<feature type="binding site" evidence="8">
    <location>
        <position position="179"/>
    </location>
    <ligand>
        <name>ATP</name>
        <dbReference type="ChEBI" id="CHEBI:30616"/>
    </ligand>
</feature>
<dbReference type="HAMAP" id="MF_00692">
    <property type="entry name" value="SelO"/>
    <property type="match status" value="1"/>
</dbReference>
<feature type="binding site" evidence="8">
    <location>
        <position position="86"/>
    </location>
    <ligand>
        <name>ATP</name>
        <dbReference type="ChEBI" id="CHEBI:30616"/>
    </ligand>
</feature>
<evidence type="ECO:0000256" key="6">
    <source>
        <dbReference type="ARBA" id="ARBA00022840"/>
    </source>
</evidence>
<comment type="catalytic activity">
    <reaction evidence="8">
        <text>L-seryl-[protein] + ATP = 3-O-(5'-adenylyl)-L-seryl-[protein] + diphosphate</text>
        <dbReference type="Rhea" id="RHEA:58120"/>
        <dbReference type="Rhea" id="RHEA-COMP:9863"/>
        <dbReference type="Rhea" id="RHEA-COMP:15073"/>
        <dbReference type="ChEBI" id="CHEBI:29999"/>
        <dbReference type="ChEBI" id="CHEBI:30616"/>
        <dbReference type="ChEBI" id="CHEBI:33019"/>
        <dbReference type="ChEBI" id="CHEBI:142516"/>
        <dbReference type="EC" id="2.7.7.108"/>
    </reaction>
</comment>
<feature type="active site" description="Proton acceptor" evidence="8">
    <location>
        <position position="249"/>
    </location>
</feature>
<comment type="cofactor">
    <cofactor evidence="8">
        <name>Mg(2+)</name>
        <dbReference type="ChEBI" id="CHEBI:18420"/>
    </cofactor>
    <cofactor evidence="8">
        <name>Mn(2+)</name>
        <dbReference type="ChEBI" id="CHEBI:29035"/>
    </cofactor>
</comment>
<dbReference type="GO" id="GO:0005524">
    <property type="term" value="F:ATP binding"/>
    <property type="evidence" value="ECO:0007669"/>
    <property type="project" value="UniProtKB-UniRule"/>
</dbReference>
<protein>
    <recommendedName>
        <fullName evidence="8">Protein nucleotidyltransferase YdiU</fullName>
        <ecNumber evidence="8">2.7.7.-</ecNumber>
    </recommendedName>
    <alternativeName>
        <fullName evidence="8">Protein adenylyltransferase YdiU</fullName>
        <ecNumber evidence="8">2.7.7.108</ecNumber>
    </alternativeName>
    <alternativeName>
        <fullName evidence="8">Protein uridylyltransferase YdiU</fullName>
        <ecNumber evidence="8">2.7.7.-</ecNumber>
    </alternativeName>
</protein>
<proteinExistence type="inferred from homology"/>
<evidence type="ECO:0000256" key="3">
    <source>
        <dbReference type="ARBA" id="ARBA00022695"/>
    </source>
</evidence>
<evidence type="ECO:0000256" key="4">
    <source>
        <dbReference type="ARBA" id="ARBA00022723"/>
    </source>
</evidence>
<keyword evidence="3 8" id="KW-0548">Nucleotidyltransferase</keyword>
<dbReference type="EC" id="2.7.7.-" evidence="8"/>
<keyword evidence="6 8" id="KW-0067">ATP-binding</keyword>
<keyword evidence="8" id="KW-0464">Manganese</keyword>
<comment type="catalytic activity">
    <reaction evidence="8">
        <text>L-threonyl-[protein] + ATP = 3-O-(5'-adenylyl)-L-threonyl-[protein] + diphosphate</text>
        <dbReference type="Rhea" id="RHEA:54292"/>
        <dbReference type="Rhea" id="RHEA-COMP:11060"/>
        <dbReference type="Rhea" id="RHEA-COMP:13847"/>
        <dbReference type="ChEBI" id="CHEBI:30013"/>
        <dbReference type="ChEBI" id="CHEBI:30616"/>
        <dbReference type="ChEBI" id="CHEBI:33019"/>
        <dbReference type="ChEBI" id="CHEBI:138113"/>
        <dbReference type="EC" id="2.7.7.108"/>
    </reaction>
</comment>
<evidence type="ECO:0000256" key="7">
    <source>
        <dbReference type="ARBA" id="ARBA00022842"/>
    </source>
</evidence>
<comment type="function">
    <text evidence="8">Nucleotidyltransferase involved in the post-translational modification of proteins. It can catalyze the addition of adenosine monophosphate (AMP) or uridine monophosphate (UMP) to a protein, resulting in modifications known as AMPylation and UMPylation.</text>
</comment>
<evidence type="ECO:0000313" key="9">
    <source>
        <dbReference type="EMBL" id="GLP97585.1"/>
    </source>
</evidence>
<feature type="binding site" evidence="8">
    <location>
        <position position="250"/>
    </location>
    <ligand>
        <name>Mg(2+)</name>
        <dbReference type="ChEBI" id="CHEBI:18420"/>
    </ligand>
</feature>
<evidence type="ECO:0000256" key="8">
    <source>
        <dbReference type="HAMAP-Rule" id="MF_00692"/>
    </source>
</evidence>
<feature type="binding site" evidence="8">
    <location>
        <position position="259"/>
    </location>
    <ligand>
        <name>Mg(2+)</name>
        <dbReference type="ChEBI" id="CHEBI:18420"/>
    </ligand>
</feature>
<feature type="binding site" evidence="8">
    <location>
        <position position="122"/>
    </location>
    <ligand>
        <name>ATP</name>
        <dbReference type="ChEBI" id="CHEBI:30616"/>
    </ligand>
</feature>
<dbReference type="GO" id="GO:0000287">
    <property type="term" value="F:magnesium ion binding"/>
    <property type="evidence" value="ECO:0007669"/>
    <property type="project" value="UniProtKB-UniRule"/>
</dbReference>
<sequence>MSLHPPSFIQLGSEFFERTEPTPVRQPELLLFNEAWAKANLAPESLPSSALELAKVFCGNQTLPGSEPIACAYAGHQFGHYNPRLGDGRAHLLGELKGLDGSDWEVQLKGSGITDFSRGGDGRCALAPALREYLMSEAMYALGVPTGRCLAVVSTGETVYRQGAEPGAIVTRLMASHLRVGSFQYAANQLGPEATKRLLDYAIARHYPHIDPNDAQAPLLFLQAVAEKQRQLIKAWMRVGFIHGVMNTDNCAISGDTIDYGPCAMLGTFDLNQVYSSIDQQGRYAFGRQPHIAQWNLARLTETLLPLMPGEKQEVLAKLQDFVDGLGESFERDFGEVLAQKLGLSDADKHQELIATLVERMQQQGLDYTQTFDRLTESQQDSSLLAPLQAVLGDWLPLWHEALASEPNGAYQLMRAANPRVIPRNHWVEAVLEAAVEHGDLAPFKRFLKVLQQPYQQLDETSDFQSAKPEYDLSYQTFCGT</sequence>
<reference evidence="9" key="1">
    <citation type="journal article" date="2014" name="Int. J. Syst. Evol. Microbiol.">
        <title>Complete genome sequence of Corynebacterium casei LMG S-19264T (=DSM 44701T), isolated from a smear-ripened cheese.</title>
        <authorList>
            <consortium name="US DOE Joint Genome Institute (JGI-PGF)"/>
            <person name="Walter F."/>
            <person name="Albersmeier A."/>
            <person name="Kalinowski J."/>
            <person name="Ruckert C."/>
        </authorList>
    </citation>
    <scope>NUCLEOTIDE SEQUENCE</scope>
    <source>
        <strain evidence="9">NBRC 101628</strain>
    </source>
</reference>
<dbReference type="Proteomes" id="UP001161422">
    <property type="component" value="Unassembled WGS sequence"/>
</dbReference>
<accession>A0AA37W210</accession>
<dbReference type="RefSeq" id="WP_095504580.1">
    <property type="nucleotide sequence ID" value="NZ_BSNC01000006.1"/>
</dbReference>
<feature type="binding site" evidence="8">
    <location>
        <position position="109"/>
    </location>
    <ligand>
        <name>ATP</name>
        <dbReference type="ChEBI" id="CHEBI:30616"/>
    </ligand>
</feature>
<dbReference type="NCBIfam" id="NF000658">
    <property type="entry name" value="PRK00029.1"/>
    <property type="match status" value="1"/>
</dbReference>
<feature type="binding site" evidence="8">
    <location>
        <position position="121"/>
    </location>
    <ligand>
        <name>ATP</name>
        <dbReference type="ChEBI" id="CHEBI:30616"/>
    </ligand>
</feature>
<keyword evidence="10" id="KW-1185">Reference proteome</keyword>
<evidence type="ECO:0000313" key="10">
    <source>
        <dbReference type="Proteomes" id="UP001161422"/>
    </source>
</evidence>
<comment type="catalytic activity">
    <reaction evidence="8">
        <text>L-tyrosyl-[protein] + UTP = O-(5'-uridylyl)-L-tyrosyl-[protein] + diphosphate</text>
        <dbReference type="Rhea" id="RHEA:83887"/>
        <dbReference type="Rhea" id="RHEA-COMP:10136"/>
        <dbReference type="Rhea" id="RHEA-COMP:20238"/>
        <dbReference type="ChEBI" id="CHEBI:33019"/>
        <dbReference type="ChEBI" id="CHEBI:46398"/>
        <dbReference type="ChEBI" id="CHEBI:46858"/>
        <dbReference type="ChEBI" id="CHEBI:90602"/>
    </reaction>
</comment>
<dbReference type="GO" id="GO:0030145">
    <property type="term" value="F:manganese ion binding"/>
    <property type="evidence" value="ECO:0007669"/>
    <property type="project" value="UniProtKB-UniRule"/>
</dbReference>
<comment type="caution">
    <text evidence="9">The sequence shown here is derived from an EMBL/GenBank/DDBJ whole genome shotgun (WGS) entry which is preliminary data.</text>
</comment>
<dbReference type="InterPro" id="IPR003846">
    <property type="entry name" value="SelO"/>
</dbReference>
<gene>
    <name evidence="8" type="primary">ydiU</name>
    <name evidence="8" type="synonym">selO</name>
    <name evidence="9" type="ORF">GCM10007895_28920</name>
</gene>
<dbReference type="PANTHER" id="PTHR32057">
    <property type="entry name" value="PROTEIN ADENYLYLTRANSFERASE SELO, MITOCHONDRIAL"/>
    <property type="match status" value="1"/>
</dbReference>
<dbReference type="GO" id="GO:0070733">
    <property type="term" value="F:AMPylase activity"/>
    <property type="evidence" value="ECO:0007669"/>
    <property type="project" value="UniProtKB-EC"/>
</dbReference>
<name>A0AA37W210_9GAMM</name>
<evidence type="ECO:0000256" key="5">
    <source>
        <dbReference type="ARBA" id="ARBA00022741"/>
    </source>
</evidence>
<dbReference type="EMBL" id="BSNC01000006">
    <property type="protein sequence ID" value="GLP97585.1"/>
    <property type="molecule type" value="Genomic_DNA"/>
</dbReference>
<organism evidence="9 10">
    <name type="scientific">Paraferrimonas sedimenticola</name>
    <dbReference type="NCBI Taxonomy" id="375674"/>
    <lineage>
        <taxon>Bacteria</taxon>
        <taxon>Pseudomonadati</taxon>
        <taxon>Pseudomonadota</taxon>
        <taxon>Gammaproteobacteria</taxon>
        <taxon>Alteromonadales</taxon>
        <taxon>Ferrimonadaceae</taxon>
        <taxon>Paraferrimonas</taxon>
    </lineage>
</organism>
<keyword evidence="2 8" id="KW-0808">Transferase</keyword>
<feature type="binding site" evidence="8">
    <location>
        <position position="88"/>
    </location>
    <ligand>
        <name>ATP</name>
        <dbReference type="ChEBI" id="CHEBI:30616"/>
    </ligand>
</feature>
<dbReference type="AlphaFoldDB" id="A0AA37W210"/>
<feature type="binding site" evidence="8">
    <location>
        <position position="89"/>
    </location>
    <ligand>
        <name>ATP</name>
        <dbReference type="ChEBI" id="CHEBI:30616"/>
    </ligand>
</feature>